<dbReference type="InterPro" id="IPR028250">
    <property type="entry name" value="DsbDN"/>
</dbReference>
<comment type="caution">
    <text evidence="3">The sequence shown here is derived from an EMBL/GenBank/DDBJ whole genome shotgun (WGS) entry which is preliminary data.</text>
</comment>
<name>A0ABQ1KBN9_9RHOB</name>
<dbReference type="Pfam" id="PF11412">
    <property type="entry name" value="DsbD_N"/>
    <property type="match status" value="1"/>
</dbReference>
<evidence type="ECO:0000256" key="1">
    <source>
        <dbReference type="SAM" id="SignalP"/>
    </source>
</evidence>
<keyword evidence="4" id="KW-1185">Reference proteome</keyword>
<evidence type="ECO:0000313" key="4">
    <source>
        <dbReference type="Proteomes" id="UP000645462"/>
    </source>
</evidence>
<gene>
    <name evidence="3" type="ORF">GCM10011363_04000</name>
</gene>
<dbReference type="EMBL" id="BMFC01000001">
    <property type="protein sequence ID" value="GGB90586.1"/>
    <property type="molecule type" value="Genomic_DNA"/>
</dbReference>
<dbReference type="Proteomes" id="UP000645462">
    <property type="component" value="Unassembled WGS sequence"/>
</dbReference>
<proteinExistence type="predicted"/>
<protein>
    <recommendedName>
        <fullName evidence="2">Thiol:disulfide interchange protein DsbD N-terminal domain-containing protein</fullName>
    </recommendedName>
</protein>
<sequence length="275" mass="29271">MGMTQFRTLVSSFALALATVLPAAATASDMMGLSKVELRPGWRMADGTHMAGLHIVLEPGWKTYWRAPGDVGIPPQFDWAGSENIEAVSANWPTPLVFFEQGMRSVGYMSEVIIPLHLTAQSAGSDMQIAGEMQIGICKDICIPATLAFAATLPPDVSRPDPVIAAALTDRPYSAREAGVTQVRCSIDPATGKDGLILRASIDMPSAGGTEFVVVEAGNPLVWVAEPDSYREGGTLHASTRLVHVEGGSFALTRSELRFTVIGESRAVDILGCTR</sequence>
<reference evidence="4" key="1">
    <citation type="journal article" date="2019" name="Int. J. Syst. Evol. Microbiol.">
        <title>The Global Catalogue of Microorganisms (GCM) 10K type strain sequencing project: providing services to taxonomists for standard genome sequencing and annotation.</title>
        <authorList>
            <consortium name="The Broad Institute Genomics Platform"/>
            <consortium name="The Broad Institute Genome Sequencing Center for Infectious Disease"/>
            <person name="Wu L."/>
            <person name="Ma J."/>
        </authorList>
    </citation>
    <scope>NUCLEOTIDE SEQUENCE [LARGE SCALE GENOMIC DNA]</scope>
    <source>
        <strain evidence="4">CGMCC 1.12478</strain>
    </source>
</reference>
<accession>A0ABQ1KBN9</accession>
<feature type="signal peptide" evidence="1">
    <location>
        <begin position="1"/>
        <end position="27"/>
    </location>
</feature>
<evidence type="ECO:0000313" key="3">
    <source>
        <dbReference type="EMBL" id="GGB90586.1"/>
    </source>
</evidence>
<keyword evidence="1" id="KW-0732">Signal</keyword>
<feature type="domain" description="Thiol:disulfide interchange protein DsbD N-terminal" evidence="2">
    <location>
        <begin position="45"/>
        <end position="149"/>
    </location>
</feature>
<evidence type="ECO:0000259" key="2">
    <source>
        <dbReference type="Pfam" id="PF11412"/>
    </source>
</evidence>
<feature type="chain" id="PRO_5045668765" description="Thiol:disulfide interchange protein DsbD N-terminal domain-containing protein" evidence="1">
    <location>
        <begin position="28"/>
        <end position="275"/>
    </location>
</feature>
<organism evidence="3 4">
    <name type="scientific">Marivita lacus</name>
    <dbReference type="NCBI Taxonomy" id="1323742"/>
    <lineage>
        <taxon>Bacteria</taxon>
        <taxon>Pseudomonadati</taxon>
        <taxon>Pseudomonadota</taxon>
        <taxon>Alphaproteobacteria</taxon>
        <taxon>Rhodobacterales</taxon>
        <taxon>Roseobacteraceae</taxon>
        <taxon>Marivita</taxon>
    </lineage>
</organism>